<dbReference type="PANTHER" id="PTHR43585">
    <property type="entry name" value="FUMIPYRROLE BIOSYNTHESIS PROTEIN C"/>
    <property type="match status" value="1"/>
</dbReference>
<evidence type="ECO:0000256" key="3">
    <source>
        <dbReference type="ARBA" id="ARBA00022840"/>
    </source>
</evidence>
<organism evidence="6">
    <name type="scientific">Streptomyces tabacisoli</name>
    <dbReference type="NCBI Taxonomy" id="3156398"/>
    <lineage>
        <taxon>Bacteria</taxon>
        <taxon>Bacillati</taxon>
        <taxon>Actinomycetota</taxon>
        <taxon>Actinomycetes</taxon>
        <taxon>Kitasatosporales</taxon>
        <taxon>Streptomycetaceae</taxon>
        <taxon>Streptomyces</taxon>
    </lineage>
</organism>
<feature type="domain" description="ATP-grasp" evidence="5">
    <location>
        <begin position="140"/>
        <end position="330"/>
    </location>
</feature>
<evidence type="ECO:0000256" key="1">
    <source>
        <dbReference type="ARBA" id="ARBA00022598"/>
    </source>
</evidence>
<gene>
    <name evidence="6" type="ORF">ABII15_38640</name>
</gene>
<dbReference type="PANTHER" id="PTHR43585:SF2">
    <property type="entry name" value="ATP-GRASP ENZYME FSQD"/>
    <property type="match status" value="1"/>
</dbReference>
<dbReference type="AlphaFoldDB" id="A0AAU8J648"/>
<keyword evidence="6" id="KW-0614">Plasmid</keyword>
<protein>
    <submittedName>
        <fullName evidence="6">ATP-grasp domain-containing protein</fullName>
    </submittedName>
</protein>
<geneLocation type="plasmid" evidence="6">
    <name>punmamed1</name>
</geneLocation>
<name>A0AAU8J648_9ACTN</name>
<keyword evidence="1" id="KW-0436">Ligase</keyword>
<dbReference type="GO" id="GO:0005524">
    <property type="term" value="F:ATP binding"/>
    <property type="evidence" value="ECO:0007669"/>
    <property type="project" value="UniProtKB-UniRule"/>
</dbReference>
<dbReference type="InterPro" id="IPR052032">
    <property type="entry name" value="ATP-dep_AA_Ligase"/>
</dbReference>
<dbReference type="EMBL" id="CP159535">
    <property type="protein sequence ID" value="XCJ75951.1"/>
    <property type="molecule type" value="Genomic_DNA"/>
</dbReference>
<evidence type="ECO:0000256" key="2">
    <source>
        <dbReference type="ARBA" id="ARBA00022741"/>
    </source>
</evidence>
<reference evidence="6" key="1">
    <citation type="submission" date="2024-06" db="EMBL/GenBank/DDBJ databases">
        <title>Streptomyces sp. strain HUAS MG91 genome sequences.</title>
        <authorList>
            <person name="Mo P."/>
        </authorList>
    </citation>
    <scope>NUCLEOTIDE SEQUENCE</scope>
    <source>
        <strain evidence="6">HUAS MG91</strain>
        <plasmid evidence="6">punmamed1</plasmid>
    </source>
</reference>
<dbReference type="GO" id="GO:0016874">
    <property type="term" value="F:ligase activity"/>
    <property type="evidence" value="ECO:0007669"/>
    <property type="project" value="UniProtKB-KW"/>
</dbReference>
<dbReference type="InterPro" id="IPR011761">
    <property type="entry name" value="ATP-grasp"/>
</dbReference>
<proteinExistence type="predicted"/>
<dbReference type="Pfam" id="PF18603">
    <property type="entry name" value="LAL_C2"/>
    <property type="match status" value="1"/>
</dbReference>
<keyword evidence="3 4" id="KW-0067">ATP-binding</keyword>
<dbReference type="RefSeq" id="WP_353947362.1">
    <property type="nucleotide sequence ID" value="NZ_CP159535.1"/>
</dbReference>
<evidence type="ECO:0000259" key="5">
    <source>
        <dbReference type="PROSITE" id="PS50975"/>
    </source>
</evidence>
<evidence type="ECO:0000313" key="6">
    <source>
        <dbReference type="EMBL" id="XCJ75951.1"/>
    </source>
</evidence>
<dbReference type="PROSITE" id="PS50975">
    <property type="entry name" value="ATP_GRASP"/>
    <property type="match status" value="1"/>
</dbReference>
<keyword evidence="2 4" id="KW-0547">Nucleotide-binding</keyword>
<dbReference type="GO" id="GO:0046872">
    <property type="term" value="F:metal ion binding"/>
    <property type="evidence" value="ECO:0007669"/>
    <property type="project" value="InterPro"/>
</dbReference>
<sequence length="431" mass="47399">MNATLTLVPTLAPAAPVAPVAVPTVLFVESRRATFTDHVLDRDDVNVVLLRFDSVPLTEEYVRRTAHVPTFTLNTSAPLEDEAARYLRWVKGTPALPRPRFFCNPNEALQADAQRFAQLVDLPHLSQEQVGWVRDKTTMKDRYAELGIPHARYRAVTTKQDVVAFGEESGWPVILKPIDADSCIGTYRLDTPADVAGVPDLDPKLRWMAEEYIKGQEFQLCAVVTRGVVLDAYLSKNPVPILEVLDGKINANITYAPSEEIPVDARELAQRLTDGLGIPHGYLHGEFFLKEDGSFVMSEVAARLSGCEVPMNHGLAYGFDFLHVILDTYLDRVPHPRYTNDRAVGDLLLPTRPGRVTHISSAQELLRLPGVIGAHLTAAVGDVLDPPRASHASTGYVHVEGATAAEVEERMHAVLRHFELTVAETGEGPAS</sequence>
<accession>A0AAU8J648</accession>
<dbReference type="Pfam" id="PF02222">
    <property type="entry name" value="ATP-grasp"/>
    <property type="match status" value="1"/>
</dbReference>
<dbReference type="Gene3D" id="3.30.470.20">
    <property type="entry name" value="ATP-grasp fold, B domain"/>
    <property type="match status" value="1"/>
</dbReference>
<dbReference type="SUPFAM" id="SSF56059">
    <property type="entry name" value="Glutathione synthetase ATP-binding domain-like"/>
    <property type="match status" value="1"/>
</dbReference>
<dbReference type="InterPro" id="IPR003135">
    <property type="entry name" value="ATP-grasp_carboxylate-amine"/>
</dbReference>
<dbReference type="InterPro" id="IPR040570">
    <property type="entry name" value="LAL_C2"/>
</dbReference>
<evidence type="ECO:0000256" key="4">
    <source>
        <dbReference type="PROSITE-ProRule" id="PRU00409"/>
    </source>
</evidence>
<dbReference type="KEGG" id="stac:ABII15_38640"/>